<sequence>MATTVLVAGASGGTGRRLLEQLETTDYTVRALTRSCRKVGTLSDLGADEVMVGDLLDPADAAKAVRGCDAVLCAVGTTPGLADFLGEDVVDGAGVVNLVNAAVAADVETFVMESALGVGDSRDQAPLGLRLVLWRYLTAKNHAEAWLRSSGLTYTIFRPGRLTDDPASGDILVGEGGATVRGAIARDDVARLMIAALSTPEAANRTFEVADHGHARGPTRGLVDVDWQFPPERPQSDDPIRIDVTEE</sequence>
<name>A0A1I4C9Y7_9EURY</name>
<dbReference type="InterPro" id="IPR016040">
    <property type="entry name" value="NAD(P)-bd_dom"/>
</dbReference>
<dbReference type="EMBL" id="FOTC01000001">
    <property type="protein sequence ID" value="SFK76986.1"/>
    <property type="molecule type" value="Genomic_DNA"/>
</dbReference>
<protein>
    <submittedName>
        <fullName evidence="2">Nucleoside-diphosphate-sugar epimerase</fullName>
    </submittedName>
</protein>
<dbReference type="AlphaFoldDB" id="A0A1I4C9Y7"/>
<dbReference type="STRING" id="553466.SAMN04487950_1006"/>
<evidence type="ECO:0000259" key="1">
    <source>
        <dbReference type="Pfam" id="PF13460"/>
    </source>
</evidence>
<organism evidence="2 3">
    <name type="scientific">Halogranum rubrum</name>
    <dbReference type="NCBI Taxonomy" id="553466"/>
    <lineage>
        <taxon>Archaea</taxon>
        <taxon>Methanobacteriati</taxon>
        <taxon>Methanobacteriota</taxon>
        <taxon>Stenosarchaea group</taxon>
        <taxon>Halobacteria</taxon>
        <taxon>Halobacteriales</taxon>
        <taxon>Haloferacaceae</taxon>
    </lineage>
</organism>
<dbReference type="Gene3D" id="3.40.50.720">
    <property type="entry name" value="NAD(P)-binding Rossmann-like Domain"/>
    <property type="match status" value="1"/>
</dbReference>
<evidence type="ECO:0000313" key="2">
    <source>
        <dbReference type="EMBL" id="SFK76986.1"/>
    </source>
</evidence>
<proteinExistence type="predicted"/>
<dbReference type="CDD" id="cd05243">
    <property type="entry name" value="SDR_a5"/>
    <property type="match status" value="1"/>
</dbReference>
<keyword evidence="3" id="KW-1185">Reference proteome</keyword>
<dbReference type="SUPFAM" id="SSF51735">
    <property type="entry name" value="NAD(P)-binding Rossmann-fold domains"/>
    <property type="match status" value="1"/>
</dbReference>
<dbReference type="Proteomes" id="UP000199607">
    <property type="component" value="Unassembled WGS sequence"/>
</dbReference>
<dbReference type="PANTHER" id="PTHR15020:SF50">
    <property type="entry name" value="UPF0659 PROTEIN YMR090W"/>
    <property type="match status" value="1"/>
</dbReference>
<dbReference type="InterPro" id="IPR036291">
    <property type="entry name" value="NAD(P)-bd_dom_sf"/>
</dbReference>
<evidence type="ECO:0000313" key="3">
    <source>
        <dbReference type="Proteomes" id="UP000199607"/>
    </source>
</evidence>
<gene>
    <name evidence="2" type="ORF">SAMN04487950_1006</name>
</gene>
<reference evidence="3" key="1">
    <citation type="submission" date="2016-10" db="EMBL/GenBank/DDBJ databases">
        <authorList>
            <person name="Varghese N."/>
            <person name="Submissions S."/>
        </authorList>
    </citation>
    <scope>NUCLEOTIDE SEQUENCE [LARGE SCALE GENOMIC DNA]</scope>
    <source>
        <strain evidence="3">CGMCC 1.7738</strain>
    </source>
</reference>
<dbReference type="Pfam" id="PF13460">
    <property type="entry name" value="NAD_binding_10"/>
    <property type="match status" value="1"/>
</dbReference>
<accession>A0A1I4C9Y7</accession>
<feature type="domain" description="NAD(P)-binding" evidence="1">
    <location>
        <begin position="9"/>
        <end position="200"/>
    </location>
</feature>
<dbReference type="RefSeq" id="WP_089866491.1">
    <property type="nucleotide sequence ID" value="NZ_FOTC01000001.1"/>
</dbReference>
<dbReference type="PANTHER" id="PTHR15020">
    <property type="entry name" value="FLAVIN REDUCTASE-RELATED"/>
    <property type="match status" value="1"/>
</dbReference>